<keyword evidence="2" id="KW-0378">Hydrolase</keyword>
<dbReference type="InterPro" id="IPR013520">
    <property type="entry name" value="Ribonucl_H"/>
</dbReference>
<name>A0ABW4RRV5_9ACTN</name>
<comment type="caution">
    <text evidence="6">The sequence shown here is derived from an EMBL/GenBank/DDBJ whole genome shotgun (WGS) entry which is preliminary data.</text>
</comment>
<feature type="region of interest" description="Disordered" evidence="4">
    <location>
        <begin position="1"/>
        <end position="37"/>
    </location>
</feature>
<keyword evidence="3 6" id="KW-0269">Exonuclease</keyword>
<dbReference type="InterPro" id="IPR012337">
    <property type="entry name" value="RNaseH-like_sf"/>
</dbReference>
<keyword evidence="1" id="KW-0540">Nuclease</keyword>
<sequence>MALFRRSPSPERQAASLPPGPLRDWAEAGSPPSSTPAERLRLLAVDVETTGLDPATDRLLSIGFVPVDGPAIALGGAGHLVLRQGDGVGQEAGVGQSATIHRITDDQLAQGMEAAEALGQLLQALAGRVLLAHHAAMETGFLQRAVEQVFGHRIEIPAVDTLQLQYRLLTKGFDDEPPPGSLRLWAARDQYGLPHYQAHEALTDALACAELYLAQVSELGWQSTLKQLR</sequence>
<evidence type="ECO:0000259" key="5">
    <source>
        <dbReference type="SMART" id="SM00479"/>
    </source>
</evidence>
<protein>
    <submittedName>
        <fullName evidence="6">Exonuclease domain-containing protein</fullName>
    </submittedName>
</protein>
<dbReference type="SMART" id="SM00479">
    <property type="entry name" value="EXOIII"/>
    <property type="match status" value="1"/>
</dbReference>
<dbReference type="SUPFAM" id="SSF53098">
    <property type="entry name" value="Ribonuclease H-like"/>
    <property type="match status" value="1"/>
</dbReference>
<gene>
    <name evidence="6" type="ORF">ACFSCS_01120</name>
</gene>
<evidence type="ECO:0000313" key="7">
    <source>
        <dbReference type="Proteomes" id="UP001597326"/>
    </source>
</evidence>
<dbReference type="GO" id="GO:0004527">
    <property type="term" value="F:exonuclease activity"/>
    <property type="evidence" value="ECO:0007669"/>
    <property type="project" value="UniProtKB-KW"/>
</dbReference>
<evidence type="ECO:0000313" key="6">
    <source>
        <dbReference type="EMBL" id="MFD1888785.1"/>
    </source>
</evidence>
<evidence type="ECO:0000256" key="1">
    <source>
        <dbReference type="ARBA" id="ARBA00022722"/>
    </source>
</evidence>
<dbReference type="Pfam" id="PF00929">
    <property type="entry name" value="RNase_T"/>
    <property type="match status" value="1"/>
</dbReference>
<dbReference type="Gene3D" id="3.30.420.10">
    <property type="entry name" value="Ribonuclease H-like superfamily/Ribonuclease H"/>
    <property type="match status" value="1"/>
</dbReference>
<reference evidence="7" key="1">
    <citation type="journal article" date="2019" name="Int. J. Syst. Evol. Microbiol.">
        <title>The Global Catalogue of Microorganisms (GCM) 10K type strain sequencing project: providing services to taxonomists for standard genome sequencing and annotation.</title>
        <authorList>
            <consortium name="The Broad Institute Genomics Platform"/>
            <consortium name="The Broad Institute Genome Sequencing Center for Infectious Disease"/>
            <person name="Wu L."/>
            <person name="Ma J."/>
        </authorList>
    </citation>
    <scope>NUCLEOTIDE SEQUENCE [LARGE SCALE GENOMIC DNA]</scope>
    <source>
        <strain evidence="7">CAIM 431</strain>
    </source>
</reference>
<dbReference type="RefSeq" id="WP_343871868.1">
    <property type="nucleotide sequence ID" value="NZ_BAAAIX010000003.1"/>
</dbReference>
<accession>A0ABW4RRV5</accession>
<evidence type="ECO:0000256" key="4">
    <source>
        <dbReference type="SAM" id="MobiDB-lite"/>
    </source>
</evidence>
<dbReference type="EMBL" id="JBHUFZ010000003">
    <property type="protein sequence ID" value="MFD1888785.1"/>
    <property type="molecule type" value="Genomic_DNA"/>
</dbReference>
<evidence type="ECO:0000256" key="2">
    <source>
        <dbReference type="ARBA" id="ARBA00022801"/>
    </source>
</evidence>
<evidence type="ECO:0000256" key="3">
    <source>
        <dbReference type="ARBA" id="ARBA00022839"/>
    </source>
</evidence>
<keyword evidence="7" id="KW-1185">Reference proteome</keyword>
<dbReference type="Proteomes" id="UP001597326">
    <property type="component" value="Unassembled WGS sequence"/>
</dbReference>
<dbReference type="PANTHER" id="PTHR30231:SF4">
    <property type="entry name" value="PROTEIN NEN2"/>
    <property type="match status" value="1"/>
</dbReference>
<proteinExistence type="predicted"/>
<organism evidence="6 7">
    <name type="scientific">Luteococcus peritonei</name>
    <dbReference type="NCBI Taxonomy" id="88874"/>
    <lineage>
        <taxon>Bacteria</taxon>
        <taxon>Bacillati</taxon>
        <taxon>Actinomycetota</taxon>
        <taxon>Actinomycetes</taxon>
        <taxon>Propionibacteriales</taxon>
        <taxon>Propionibacteriaceae</taxon>
        <taxon>Luteococcus</taxon>
    </lineage>
</organism>
<feature type="domain" description="Exonuclease" evidence="5">
    <location>
        <begin position="41"/>
        <end position="221"/>
    </location>
</feature>
<dbReference type="PANTHER" id="PTHR30231">
    <property type="entry name" value="DNA POLYMERASE III SUBUNIT EPSILON"/>
    <property type="match status" value="1"/>
</dbReference>
<dbReference type="InterPro" id="IPR036397">
    <property type="entry name" value="RNaseH_sf"/>
</dbReference>
<dbReference type="CDD" id="cd06127">
    <property type="entry name" value="DEDDh"/>
    <property type="match status" value="1"/>
</dbReference>